<dbReference type="InterPro" id="IPR056823">
    <property type="entry name" value="TEN-like_YD-shell"/>
</dbReference>
<reference evidence="3 4" key="1">
    <citation type="submission" date="2013-05" db="EMBL/GenBank/DDBJ databases">
        <title>Draft genome sequence of Rubidibacter lacunae KORDI 51-2.</title>
        <authorList>
            <person name="Choi D.H."/>
            <person name="Noh J.H."/>
            <person name="Kwon K.-K."/>
            <person name="Lee J.-H."/>
            <person name="Ryu J.-Y."/>
        </authorList>
    </citation>
    <scope>NUCLEOTIDE SEQUENCE [LARGE SCALE GENOMIC DNA]</scope>
    <source>
        <strain evidence="3 4">KORDI 51-2</strain>
    </source>
</reference>
<keyword evidence="4" id="KW-1185">Reference proteome</keyword>
<dbReference type="Pfam" id="PF05593">
    <property type="entry name" value="RHS_repeat"/>
    <property type="match status" value="3"/>
</dbReference>
<dbReference type="Gene3D" id="2.180.10.10">
    <property type="entry name" value="RHS repeat-associated core"/>
    <property type="match status" value="1"/>
</dbReference>
<dbReference type="NCBIfam" id="TIGR03696">
    <property type="entry name" value="Rhs_assc_core"/>
    <property type="match status" value="1"/>
</dbReference>
<comment type="caution">
    <text evidence="3">The sequence shown here is derived from an EMBL/GenBank/DDBJ whole genome shotgun (WGS) entry which is preliminary data.</text>
</comment>
<dbReference type="OrthoDB" id="9784390at2"/>
<proteinExistence type="predicted"/>
<organism evidence="3 4">
    <name type="scientific">Rubidibacter lacunae KORDI 51-2</name>
    <dbReference type="NCBI Taxonomy" id="582515"/>
    <lineage>
        <taxon>Bacteria</taxon>
        <taxon>Bacillati</taxon>
        <taxon>Cyanobacteriota</taxon>
        <taxon>Cyanophyceae</taxon>
        <taxon>Oscillatoriophycideae</taxon>
        <taxon>Chroococcales</taxon>
        <taxon>Aphanothecaceae</taxon>
        <taxon>Rubidibacter</taxon>
    </lineage>
</organism>
<name>U5D557_9CHRO</name>
<dbReference type="EMBL" id="ASSJ01000092">
    <property type="protein sequence ID" value="ERN39818.1"/>
    <property type="molecule type" value="Genomic_DNA"/>
</dbReference>
<keyword evidence="1" id="KW-0677">Repeat</keyword>
<evidence type="ECO:0000313" key="3">
    <source>
        <dbReference type="EMBL" id="ERN39818.1"/>
    </source>
</evidence>
<dbReference type="RefSeq" id="WP_022609356.1">
    <property type="nucleotide sequence ID" value="NZ_ASSJ01000092.1"/>
</dbReference>
<sequence length="701" mass="77756">MQRREDGGFAPDYEFTQAGLTALGVTVTEYDAVGNVTAIIDPLGNETSFVYDDRDRNTQEIITTDVSGTLTELTRTYEYDAVGNRIEATDRLGRTRQFIYDGLNRQTAELWLDRNGDITRTIASTYDIASRLTRVTDPDSSYQYEYDDRDRLTVVDNAGTPGAPQVELSYNYDANGNLLSVSEEIDEAAAGVTTYSYDDLNRLETQTQSGAGVSEKRVDYTYTPTGQFESISRYSDLAGTQFAIESVYDYDELNRLTNLTHSNSTEAIAFYDLTYDSAGRINSIDSVDGLAEYTYDAIGQLTGSDYSDEAIADENYSYDANGNRETSHLHGGGYATGEYNQLESDGTYAYEYDAEGNLRRQTAIATGEVREFEWDHRNRLMSVVDKDGAGAIAQEVEFTYDAMNRRLTKSVDGAVTYFVYDRDDVLLEFVDGATAPGLAYRYLHSSQVDQVLAKENGQAETHWLLGDRQGSTRDLADAGGNLVNHIDYDSYGNVISETDSTSSTRYLYTGRELDVEVGLYYNRARYYSPTTGKFISLDPISFAGGDDNLYRYVLNSPTNYIDPTGEAPVEAPPRPAPPAPIPIPPAPPPAPRAPVPRLFPGAGVLGGTLGILLLDYLFPQPLADGTLEQPGGEAWPKRCKLISSTPQPPLCRRICVYKCRDQNGRVEPWNIPAYIFIDQQCPEYMNWIERGAGDDGFDIIN</sequence>
<dbReference type="InterPro" id="IPR022385">
    <property type="entry name" value="Rhs_assc_core"/>
</dbReference>
<evidence type="ECO:0000313" key="4">
    <source>
        <dbReference type="Proteomes" id="UP000016960"/>
    </source>
</evidence>
<dbReference type="NCBIfam" id="TIGR01643">
    <property type="entry name" value="YD_repeat_2x"/>
    <property type="match status" value="3"/>
</dbReference>
<dbReference type="InterPro" id="IPR031325">
    <property type="entry name" value="RHS_repeat"/>
</dbReference>
<dbReference type="eggNOG" id="COG3209">
    <property type="taxonomic scope" value="Bacteria"/>
</dbReference>
<dbReference type="STRING" id="582515.KR51_00037340"/>
<dbReference type="InterPro" id="IPR006530">
    <property type="entry name" value="YD"/>
</dbReference>
<dbReference type="AlphaFoldDB" id="U5D557"/>
<protein>
    <submittedName>
        <fullName evidence="3">RHS repeat-associated core domain protein</fullName>
    </submittedName>
</protein>
<dbReference type="PANTHER" id="PTHR32305:SF15">
    <property type="entry name" value="PROTEIN RHSA-RELATED"/>
    <property type="match status" value="1"/>
</dbReference>
<evidence type="ECO:0000256" key="1">
    <source>
        <dbReference type="ARBA" id="ARBA00022737"/>
    </source>
</evidence>
<accession>U5D557</accession>
<dbReference type="PANTHER" id="PTHR32305">
    <property type="match status" value="1"/>
</dbReference>
<dbReference type="Pfam" id="PF25023">
    <property type="entry name" value="TEN_YD-shell"/>
    <property type="match status" value="1"/>
</dbReference>
<feature type="domain" description="Teneurin-like YD-shell" evidence="2">
    <location>
        <begin position="167"/>
        <end position="538"/>
    </location>
</feature>
<dbReference type="Proteomes" id="UP000016960">
    <property type="component" value="Unassembled WGS sequence"/>
</dbReference>
<dbReference type="InParanoid" id="U5D557"/>
<dbReference type="PATRIC" id="fig|582515.4.peg.4202"/>
<evidence type="ECO:0000259" key="2">
    <source>
        <dbReference type="Pfam" id="PF25023"/>
    </source>
</evidence>
<gene>
    <name evidence="3" type="ORF">KR51_00037340</name>
</gene>
<dbReference type="InterPro" id="IPR050708">
    <property type="entry name" value="T6SS_VgrG/RHS"/>
</dbReference>